<dbReference type="AlphaFoldDB" id="A0A0W8E2G2"/>
<feature type="transmembrane region" description="Helical" evidence="1">
    <location>
        <begin position="74"/>
        <end position="95"/>
    </location>
</feature>
<keyword evidence="1" id="KW-1133">Transmembrane helix</keyword>
<evidence type="ECO:0000256" key="1">
    <source>
        <dbReference type="SAM" id="Phobius"/>
    </source>
</evidence>
<name>A0A0W8E2G2_9ZZZZ</name>
<proteinExistence type="predicted"/>
<comment type="caution">
    <text evidence="2">The sequence shown here is derived from an EMBL/GenBank/DDBJ whole genome shotgun (WGS) entry which is preliminary data.</text>
</comment>
<organism evidence="2">
    <name type="scientific">hydrocarbon metagenome</name>
    <dbReference type="NCBI Taxonomy" id="938273"/>
    <lineage>
        <taxon>unclassified sequences</taxon>
        <taxon>metagenomes</taxon>
        <taxon>ecological metagenomes</taxon>
    </lineage>
</organism>
<gene>
    <name evidence="2" type="ORF">ASZ90_019820</name>
</gene>
<dbReference type="EMBL" id="LNQE01001908">
    <property type="protein sequence ID" value="KUG02826.1"/>
    <property type="molecule type" value="Genomic_DNA"/>
</dbReference>
<reference evidence="2" key="1">
    <citation type="journal article" date="2015" name="Proc. Natl. Acad. Sci. U.S.A.">
        <title>Networks of energetic and metabolic interactions define dynamics in microbial communities.</title>
        <authorList>
            <person name="Embree M."/>
            <person name="Liu J.K."/>
            <person name="Al-Bassam M.M."/>
            <person name="Zengler K."/>
        </authorList>
    </citation>
    <scope>NUCLEOTIDE SEQUENCE</scope>
</reference>
<feature type="transmembrane region" description="Helical" evidence="1">
    <location>
        <begin position="51"/>
        <end position="68"/>
    </location>
</feature>
<evidence type="ECO:0008006" key="3">
    <source>
        <dbReference type="Google" id="ProtNLM"/>
    </source>
</evidence>
<sequence length="112" mass="12089">MTDYDVENPTTFTPEDIEGSKVMAGLAYLLFFLPLVVCPNSPFGRYHANQALLLFLLGFGGSVVLSIIPVIGWILLPFFALGVFLLGVLGLINGFTGNGKALPIIGKYQLIK</sequence>
<keyword evidence="1" id="KW-0472">Membrane</keyword>
<keyword evidence="1" id="KW-0812">Transmembrane</keyword>
<evidence type="ECO:0000313" key="2">
    <source>
        <dbReference type="EMBL" id="KUG02826.1"/>
    </source>
</evidence>
<feature type="transmembrane region" description="Helical" evidence="1">
    <location>
        <begin position="20"/>
        <end position="39"/>
    </location>
</feature>
<protein>
    <recommendedName>
        <fullName evidence="3">Chloroplast import component protein (Tic20)</fullName>
    </recommendedName>
</protein>
<accession>A0A0W8E2G2</accession>